<keyword evidence="1" id="KW-0378">Hydrolase</keyword>
<evidence type="ECO:0000313" key="4">
    <source>
        <dbReference type="Proteomes" id="UP001223978"/>
    </source>
</evidence>
<evidence type="ECO:0000313" key="3">
    <source>
        <dbReference type="EMBL" id="MDI3407449.1"/>
    </source>
</evidence>
<organism evidence="3 4">
    <name type="scientific">Streptomyces cavernicola</name>
    <dbReference type="NCBI Taxonomy" id="3043613"/>
    <lineage>
        <taxon>Bacteria</taxon>
        <taxon>Bacillati</taxon>
        <taxon>Actinomycetota</taxon>
        <taxon>Actinomycetes</taxon>
        <taxon>Kitasatosporales</taxon>
        <taxon>Streptomycetaceae</taxon>
        <taxon>Streptomyces</taxon>
    </lineage>
</organism>
<evidence type="ECO:0000256" key="2">
    <source>
        <dbReference type="SAM" id="MobiDB-lite"/>
    </source>
</evidence>
<dbReference type="InterPro" id="IPR005754">
    <property type="entry name" value="Sortase"/>
</dbReference>
<keyword evidence="4" id="KW-1185">Reference proteome</keyword>
<protein>
    <submittedName>
        <fullName evidence="3">Sortase</fullName>
    </submittedName>
</protein>
<name>A0ABT6SHV2_9ACTN</name>
<dbReference type="Proteomes" id="UP001223978">
    <property type="component" value="Unassembled WGS sequence"/>
</dbReference>
<sequence length="200" mass="20694">MRSAVSASFADLAGTGTGTGIGTGTGTGTGTPRQAVPGELSDPATVPRRVRVPAIGVDAELLPLGLDARGAIEVPAFEDAMKAGWFTPGSRPGKPGPTVLVGHRDAPAKAPRRGYRPAVFARLDRLAPGDRVETTSGDGRRVRFRVTAVDTYRTTAFPTRKVYGPVPDSQLRLITCGGALDAAGHWDSNVVVSAVQVVGP</sequence>
<dbReference type="InterPro" id="IPR042001">
    <property type="entry name" value="Sortase_F"/>
</dbReference>
<accession>A0ABT6SHV2</accession>
<dbReference type="InterPro" id="IPR023365">
    <property type="entry name" value="Sortase_dom-sf"/>
</dbReference>
<gene>
    <name evidence="3" type="ORF">QIS96_27020</name>
</gene>
<feature type="region of interest" description="Disordered" evidence="2">
    <location>
        <begin position="1"/>
        <end position="45"/>
    </location>
</feature>
<dbReference type="Pfam" id="PF04203">
    <property type="entry name" value="Sortase"/>
    <property type="match status" value="1"/>
</dbReference>
<proteinExistence type="predicted"/>
<dbReference type="Gene3D" id="2.40.260.10">
    <property type="entry name" value="Sortase"/>
    <property type="match status" value="1"/>
</dbReference>
<comment type="caution">
    <text evidence="3">The sequence shown here is derived from an EMBL/GenBank/DDBJ whole genome shotgun (WGS) entry which is preliminary data.</text>
</comment>
<reference evidence="3 4" key="1">
    <citation type="submission" date="2023-05" db="EMBL/GenBank/DDBJ databases">
        <title>Draft genome sequence of Streptomyces sp. B-S-A6 isolated from a cave soil in Thailand.</title>
        <authorList>
            <person name="Chamroensaksri N."/>
            <person name="Muangham S."/>
        </authorList>
    </citation>
    <scope>NUCLEOTIDE SEQUENCE [LARGE SCALE GENOMIC DNA]</scope>
    <source>
        <strain evidence="3 4">B-S-A6</strain>
    </source>
</reference>
<dbReference type="CDD" id="cd05829">
    <property type="entry name" value="Sortase_F"/>
    <property type="match status" value="1"/>
</dbReference>
<feature type="compositionally biased region" description="Gly residues" evidence="2">
    <location>
        <begin position="15"/>
        <end position="29"/>
    </location>
</feature>
<evidence type="ECO:0000256" key="1">
    <source>
        <dbReference type="ARBA" id="ARBA00022801"/>
    </source>
</evidence>
<dbReference type="EMBL" id="JASCIQ010000032">
    <property type="protein sequence ID" value="MDI3407449.1"/>
    <property type="molecule type" value="Genomic_DNA"/>
</dbReference>
<dbReference type="SUPFAM" id="SSF63817">
    <property type="entry name" value="Sortase"/>
    <property type="match status" value="1"/>
</dbReference>
<dbReference type="RefSeq" id="WP_282545364.1">
    <property type="nucleotide sequence ID" value="NZ_JASCIQ010000032.1"/>
</dbReference>